<dbReference type="CDD" id="cd00199">
    <property type="entry name" value="WAP"/>
    <property type="match status" value="3"/>
</dbReference>
<evidence type="ECO:0000313" key="11">
    <source>
        <dbReference type="EMBL" id="PFX27546.1"/>
    </source>
</evidence>
<dbReference type="SUPFAM" id="SSF57610">
    <property type="entry name" value="Thyroglobulin type-1 domain"/>
    <property type="match status" value="9"/>
</dbReference>
<comment type="caution">
    <text evidence="5">Lacks conserved residue(s) required for the propagation of feature annotation.</text>
</comment>
<accession>A0A2B4SDV2</accession>
<feature type="domain" description="Thyroglobulin type-1" evidence="8">
    <location>
        <begin position="1436"/>
        <end position="1498"/>
    </location>
</feature>
<feature type="disulfide bond" evidence="5">
    <location>
        <begin position="958"/>
        <end position="978"/>
    </location>
</feature>
<feature type="disulfide bond" evidence="5">
    <location>
        <begin position="556"/>
        <end position="563"/>
    </location>
</feature>
<feature type="domain" description="Thyroglobulin type-1" evidence="8">
    <location>
        <begin position="1311"/>
        <end position="1373"/>
    </location>
</feature>
<evidence type="ECO:0000256" key="3">
    <source>
        <dbReference type="ARBA" id="ARBA00022737"/>
    </source>
</evidence>
<dbReference type="PROSITE" id="PS51162">
    <property type="entry name" value="THYROGLOBULIN_1_2"/>
    <property type="match status" value="9"/>
</dbReference>
<feature type="domain" description="WAP" evidence="10">
    <location>
        <begin position="1128"/>
        <end position="1175"/>
    </location>
</feature>
<dbReference type="InterPro" id="IPR051950">
    <property type="entry name" value="Dev_reg/Prot_inhib"/>
</dbReference>
<feature type="compositionally biased region" description="Polar residues" evidence="6">
    <location>
        <begin position="101"/>
        <end position="117"/>
    </location>
</feature>
<keyword evidence="3" id="KW-0677">Repeat</keyword>
<evidence type="ECO:0000259" key="10">
    <source>
        <dbReference type="PROSITE" id="PS51390"/>
    </source>
</evidence>
<dbReference type="Pfam" id="PF00095">
    <property type="entry name" value="WAP"/>
    <property type="match status" value="3"/>
</dbReference>
<organism evidence="11 12">
    <name type="scientific">Stylophora pistillata</name>
    <name type="common">Smooth cauliflower coral</name>
    <dbReference type="NCBI Taxonomy" id="50429"/>
    <lineage>
        <taxon>Eukaryota</taxon>
        <taxon>Metazoa</taxon>
        <taxon>Cnidaria</taxon>
        <taxon>Anthozoa</taxon>
        <taxon>Hexacorallia</taxon>
        <taxon>Scleractinia</taxon>
        <taxon>Astrocoeniina</taxon>
        <taxon>Pocilloporidae</taxon>
        <taxon>Stylophora</taxon>
    </lineage>
</organism>
<reference evidence="12" key="1">
    <citation type="journal article" date="2017" name="bioRxiv">
        <title>Comparative analysis of the genomes of Stylophora pistillata and Acropora digitifera provides evidence for extensive differences between species of corals.</title>
        <authorList>
            <person name="Voolstra C.R."/>
            <person name="Li Y."/>
            <person name="Liew Y.J."/>
            <person name="Baumgarten S."/>
            <person name="Zoccola D."/>
            <person name="Flot J.-F."/>
            <person name="Tambutte S."/>
            <person name="Allemand D."/>
            <person name="Aranda M."/>
        </authorList>
    </citation>
    <scope>NUCLEOTIDE SEQUENCE [LARGE SCALE GENOMIC DNA]</scope>
</reference>
<feature type="domain" description="Thyroglobulin type-1" evidence="8">
    <location>
        <begin position="919"/>
        <end position="978"/>
    </location>
</feature>
<feature type="disulfide bond" evidence="5">
    <location>
        <begin position="1020"/>
        <end position="1027"/>
    </location>
</feature>
<feature type="disulfide bond" evidence="5">
    <location>
        <begin position="1267"/>
        <end position="1274"/>
    </location>
</feature>
<protein>
    <submittedName>
        <fullName evidence="11">Equistatin</fullName>
    </submittedName>
</protein>
<feature type="disulfide bond" evidence="5">
    <location>
        <begin position="739"/>
        <end position="746"/>
    </location>
</feature>
<feature type="disulfide bond" evidence="5">
    <location>
        <begin position="430"/>
        <end position="437"/>
    </location>
</feature>
<evidence type="ECO:0000256" key="7">
    <source>
        <dbReference type="SAM" id="Phobius"/>
    </source>
</evidence>
<dbReference type="STRING" id="50429.A0A2B4SDV2"/>
<dbReference type="PANTHER" id="PTHR12352">
    <property type="entry name" value="SECRETED MODULAR CALCIUM-BINDING PROTEIN"/>
    <property type="match status" value="1"/>
</dbReference>
<feature type="domain" description="Thyroglobulin type-1" evidence="8">
    <location>
        <begin position="700"/>
        <end position="767"/>
    </location>
</feature>
<keyword evidence="7" id="KW-0472">Membrane</keyword>
<dbReference type="InterPro" id="IPR008197">
    <property type="entry name" value="WAP_dom"/>
</dbReference>
<evidence type="ECO:0000256" key="6">
    <source>
        <dbReference type="SAM" id="MobiDB-lite"/>
    </source>
</evidence>
<dbReference type="FunFam" id="4.10.75.10:FF:000001">
    <property type="entry name" value="Anosmin 1"/>
    <property type="match status" value="2"/>
</dbReference>
<keyword evidence="4 5" id="KW-1015">Disulfide bond</keyword>
<feature type="domain" description="WAP" evidence="10">
    <location>
        <begin position="230"/>
        <end position="275"/>
    </location>
</feature>
<evidence type="ECO:0000259" key="8">
    <source>
        <dbReference type="PROSITE" id="PS51162"/>
    </source>
</evidence>
<dbReference type="EMBL" id="LSMT01000101">
    <property type="protein sequence ID" value="PFX27546.1"/>
    <property type="molecule type" value="Genomic_DNA"/>
</dbReference>
<name>A0A2B4SDV2_STYPI</name>
<dbReference type="PROSITE" id="PS51252">
    <property type="entry name" value="ANTISTASIN"/>
    <property type="match status" value="1"/>
</dbReference>
<feature type="domain" description="Antistasin-like" evidence="9">
    <location>
        <begin position="1052"/>
        <end position="1077"/>
    </location>
</feature>
<feature type="region of interest" description="Disordered" evidence="6">
    <location>
        <begin position="162"/>
        <end position="204"/>
    </location>
</feature>
<feature type="region of interest" description="Disordered" evidence="6">
    <location>
        <begin position="101"/>
        <end position="144"/>
    </location>
</feature>
<evidence type="ECO:0000313" key="12">
    <source>
        <dbReference type="Proteomes" id="UP000225706"/>
    </source>
</evidence>
<dbReference type="InterPro" id="IPR011061">
    <property type="entry name" value="Hirudin/antistatin"/>
</dbReference>
<dbReference type="Gene3D" id="4.10.75.10">
    <property type="entry name" value="Elafin-like"/>
    <property type="match status" value="3"/>
</dbReference>
<dbReference type="GO" id="GO:0004867">
    <property type="term" value="F:serine-type endopeptidase inhibitor activity"/>
    <property type="evidence" value="ECO:0007669"/>
    <property type="project" value="InterPro"/>
</dbReference>
<feature type="transmembrane region" description="Helical" evidence="7">
    <location>
        <begin position="1629"/>
        <end position="1653"/>
    </location>
</feature>
<evidence type="ECO:0000256" key="2">
    <source>
        <dbReference type="ARBA" id="ARBA00022525"/>
    </source>
</evidence>
<evidence type="ECO:0000256" key="1">
    <source>
        <dbReference type="ARBA" id="ARBA00004613"/>
    </source>
</evidence>
<dbReference type="Pfam" id="PF02822">
    <property type="entry name" value="Antistasin"/>
    <property type="match status" value="1"/>
</dbReference>
<evidence type="ECO:0000256" key="5">
    <source>
        <dbReference type="PROSITE-ProRule" id="PRU00500"/>
    </source>
</evidence>
<keyword evidence="7" id="KW-0812">Transmembrane</keyword>
<dbReference type="Gene3D" id="4.10.800.10">
    <property type="entry name" value="Thyroglobulin type-1"/>
    <property type="match status" value="9"/>
</dbReference>
<dbReference type="InterPro" id="IPR004094">
    <property type="entry name" value="Antistasin-like"/>
</dbReference>
<dbReference type="InterPro" id="IPR000716">
    <property type="entry name" value="Thyroglobulin_1"/>
</dbReference>
<dbReference type="GO" id="GO:0005615">
    <property type="term" value="C:extracellular space"/>
    <property type="evidence" value="ECO:0007669"/>
    <property type="project" value="TreeGrafter"/>
</dbReference>
<feature type="disulfide bond" evidence="5">
    <location>
        <begin position="1470"/>
        <end position="1477"/>
    </location>
</feature>
<dbReference type="SUPFAM" id="SSF57256">
    <property type="entry name" value="Elafin-like"/>
    <property type="match status" value="3"/>
</dbReference>
<comment type="subcellular location">
    <subcellularLocation>
        <location evidence="1">Secreted</location>
    </subcellularLocation>
</comment>
<gene>
    <name evidence="11" type="primary">Equistatin</name>
    <name evidence="11" type="ORF">AWC38_SpisGene7748</name>
</gene>
<dbReference type="Pfam" id="PF00086">
    <property type="entry name" value="Thyroglobulin_1"/>
    <property type="match status" value="9"/>
</dbReference>
<dbReference type="InterPro" id="IPR036645">
    <property type="entry name" value="Elafin-like_sf"/>
</dbReference>
<dbReference type="OrthoDB" id="5990379at2759"/>
<dbReference type="Proteomes" id="UP000225706">
    <property type="component" value="Unassembled WGS sequence"/>
</dbReference>
<dbReference type="SMART" id="SM00211">
    <property type="entry name" value="TY"/>
    <property type="match status" value="9"/>
</dbReference>
<feature type="disulfide bond" evidence="5">
    <location>
        <begin position="1345"/>
        <end position="1352"/>
    </location>
</feature>
<dbReference type="InterPro" id="IPR036857">
    <property type="entry name" value="Thyroglobulin_1_sf"/>
</dbReference>
<dbReference type="CDD" id="cd00191">
    <property type="entry name" value="TY"/>
    <property type="match status" value="8"/>
</dbReference>
<dbReference type="PROSITE" id="PS51390">
    <property type="entry name" value="WAP"/>
    <property type="match status" value="3"/>
</dbReference>
<dbReference type="PROSITE" id="PS00484">
    <property type="entry name" value="THYROGLOBULIN_1_1"/>
    <property type="match status" value="7"/>
</dbReference>
<evidence type="ECO:0000259" key="9">
    <source>
        <dbReference type="PROSITE" id="PS51252"/>
    </source>
</evidence>
<comment type="caution">
    <text evidence="11">The sequence shown here is derived from an EMBL/GenBank/DDBJ whole genome shotgun (WGS) entry which is preliminary data.</text>
</comment>
<dbReference type="SUPFAM" id="SSF57262">
    <property type="entry name" value="Leech antihemostatic proteins"/>
    <property type="match status" value="1"/>
</dbReference>
<dbReference type="SMART" id="SM00217">
    <property type="entry name" value="WAP"/>
    <property type="match status" value="3"/>
</dbReference>
<feature type="domain" description="Thyroglobulin type-1" evidence="8">
    <location>
        <begin position="513"/>
        <end position="584"/>
    </location>
</feature>
<dbReference type="PANTHER" id="PTHR12352:SF3">
    <property type="entry name" value="NIDOGEN-2"/>
    <property type="match status" value="1"/>
</dbReference>
<keyword evidence="7" id="KW-1133">Transmembrane helix</keyword>
<feature type="domain" description="Thyroglobulin type-1" evidence="8">
    <location>
        <begin position="396"/>
        <end position="463"/>
    </location>
</feature>
<feature type="domain" description="Thyroglobulin type-1" evidence="8">
    <location>
        <begin position="1232"/>
        <end position="1295"/>
    </location>
</feature>
<keyword evidence="2" id="KW-0964">Secreted</keyword>
<proteinExistence type="predicted"/>
<evidence type="ECO:0000256" key="4">
    <source>
        <dbReference type="ARBA" id="ARBA00023157"/>
    </source>
</evidence>
<feature type="domain" description="Thyroglobulin type-1" evidence="8">
    <location>
        <begin position="986"/>
        <end position="1048"/>
    </location>
</feature>
<feature type="domain" description="Thyroglobulin type-1" evidence="8">
    <location>
        <begin position="332"/>
        <end position="393"/>
    </location>
</feature>
<sequence length="1687" mass="183863">MKQAYDIASRNTTKLSTRSKAYYDRKASAAVLRPGDRVLVRNLSERGGTGKLRSYWEEQIYVVDEHISDSTVYRVKPEHTRGKQRVLHSNLLLPCDALSLSTRPRNLPRSTQLRSQSTPPPADNGQSSDDEYLIGTSCHPTPYETASPEEIISEIPVIHPQDKFNSEGYTEGSDNPSSEQSDPHADSRGPSAPNSGDHDSPDIDPAAFSAMNNLKLGFVLIVLIQATLLSAVKDGLCPRAPPYGPCVTTCGADEDCDGSKKCCSNGCGSWCLEPMCPPGQQHVDCSAQLCNYAGCPDKPQESLRCVVESCGKCSMKFINKTTGQTVKCGPVETLCKRMLAATQQKPLLLGQYVPSCDASGHFNRVQLQEGYFFCVDDRGIPDFSTRSRTQPKCPELSLCQKKKQEAEKLPPVGHFVPQCKSDGSFKKKQCHPSTGQCWCVDHNGQEWSGTRTRGDLNCTTSVCPKSVKGFDCDPMLCNTASCPAHKDATCRVNTCNKCEVEFLDKNGRKVDCFSKCQNQRLKALGTRTLDEKPVHPIVGRFVPQCASDGSYEEVQCYGSTGYCWCVDVGGNPVVGTMTRGLPHCNKTALGGAVTIELTPLIPALTKQVQAFVMLDQFDEDIGEKGTNLVLEFSISKQQICEIHKNNVCSGKPMFTCLRNSCQWSTCPAHPDAKCRINPCGGCKVEFVDKNGKVVDCHEGLSKCKLQEHKASAFSRRGLQPVGRFVPKCEADGSYSKIQCWSSTGYCWCVDKNGTELRGTRVRGIPVCPSQGRSSVYNIVMQVHGVDFILAVNRFDPLTLKIESSCFQGPPLCSFFKKRSERKPTLGMSPERNCSALLLNLKEIGGICHKCGTNKESVVIVIVIVSACPNGKPFLLCLHMCQFARCPAYPKATCFSDPCKMCKVEFHDEQGNLVNCTKGLTPCQARQKLSTGVLGEFVLKCKSNGSFEPVQSHEGYFWCVDKDGREVNGTRRLFQKPTCISRLKSSLTLCQLQTLQSGERPMPGRYIPQCKADGSFEEVQCHPSTGYCWCVNTQGWEIKGTKVRGRPTCGKVCAPVLCRMYCEFGWAQGPDGCDICKCKEIPIKPGFCPAVESDQVGTCTEECSIDDDCLGNQKCCSNGCGHVCTAPEYKAKPGYCPAVDMHHVGICKSECSSDRDCQGERKCCSNGCGRVCSAPVREACPRGAPFMMCHYNPCEGASCPANPKAHCLPDNCGGCTAQFFDDNDNLVDCSASATKCQKEYLDATASPGMVGQFVPRCAADGSYAPVQCHGSIGFCWCVDRDGKEIPDTRVRGQPKCMVSKSFQLPVTGLLGATKCQKANLNATQNPSIGRFVPKCNAEGSYAPIQCHGSIGFCWCADRDGKEIPNTRVRGQPKCATTFSLGPTCDDGTTWQLCSDSCKNASCTNNPDAKCVAPMGGCGPNACKPKFYNKMGKEAQCLTECQQKAYQATHPTLVGAFIPQCNPDGSYARVQCWGSTGYCWCASEDGSEWPGTRVRGKPNCDASEGPQLLSVHVRLTFDYSLGLVKDVVGQFKESVKTQMITMFSLKENQLHGLEVQEGSILVGFSVEPVSEGKDLRDFADEITEKARKHELLIKFSGITFVAEPDVMLASPMYVEEKTVSKKQDETASSSVSVTGVALISVFCTLAVVAVALVAFKLIQKKRKSSGVEERANFVYKDGGAEMNSTLTDA</sequence>
<keyword evidence="12" id="KW-1185">Reference proteome</keyword>
<feature type="domain" description="WAP" evidence="10">
    <location>
        <begin position="1080"/>
        <end position="1127"/>
    </location>
</feature>